<protein>
    <submittedName>
        <fullName evidence="4">PspC domain-containing protein</fullName>
    </submittedName>
</protein>
<evidence type="ECO:0000313" key="5">
    <source>
        <dbReference type="Proteomes" id="UP000594480"/>
    </source>
</evidence>
<proteinExistence type="predicted"/>
<evidence type="ECO:0000313" key="4">
    <source>
        <dbReference type="EMBL" id="QPE05088.1"/>
    </source>
</evidence>
<feature type="compositionally biased region" description="Low complexity" evidence="1">
    <location>
        <begin position="1"/>
        <end position="10"/>
    </location>
</feature>
<keyword evidence="2" id="KW-1133">Transmembrane helix</keyword>
<feature type="domain" description="Phage shock protein PspC N-terminal" evidence="3">
    <location>
        <begin position="39"/>
        <end position="89"/>
    </location>
</feature>
<reference evidence="4 5" key="1">
    <citation type="submission" date="2020-11" db="EMBL/GenBank/DDBJ databases">
        <title>Amino acid is mineralized and recycled by bacteria in oceanic microbiome.</title>
        <authorList>
            <person name="Zheng L.Y."/>
        </authorList>
    </citation>
    <scope>NUCLEOTIDE SEQUENCE [LARGE SCALE GENOMIC DNA]</scope>
    <source>
        <strain evidence="4 5">A32-1</strain>
    </source>
</reference>
<feature type="transmembrane region" description="Helical" evidence="2">
    <location>
        <begin position="107"/>
        <end position="128"/>
    </location>
</feature>
<sequence>MSTSTDTPATDPGPPPAPPGAPTGSDRFFAWVRGLGVVRADGWLGGVCAGVAARIRIDPAIVRGVVVVAAVLGFPMLLVYAIAWALLPDIGGRIHFREALRGRADPAMVAIIILVALGFVPVAPWSGWMTPWWQAGTLSVIGWIVGLALVVGLVIVVARASKTASPSGSEAAAARTDPGSPEGADAETAADAAPSTPPAEPLPLSGEPATPRSPSGEHATTHGARRTMRGDAPRRMPTASLATRPGASARRRPRHSPQLRTTRAASVASPVPARVAHSWSQCSEWRWSLVRGRQCGTSRSIR</sequence>
<dbReference type="InterPro" id="IPR007168">
    <property type="entry name" value="Phageshock_PspC_N"/>
</dbReference>
<keyword evidence="5" id="KW-1185">Reference proteome</keyword>
<dbReference type="RefSeq" id="WP_195693107.1">
    <property type="nucleotide sequence ID" value="NZ_CP064760.1"/>
</dbReference>
<keyword evidence="2" id="KW-0472">Membrane</keyword>
<keyword evidence="2" id="KW-0812">Transmembrane</keyword>
<feature type="region of interest" description="Disordered" evidence="1">
    <location>
        <begin position="1"/>
        <end position="21"/>
    </location>
</feature>
<dbReference type="EMBL" id="CP064760">
    <property type="protein sequence ID" value="QPE05088.1"/>
    <property type="molecule type" value="Genomic_DNA"/>
</dbReference>
<dbReference type="Pfam" id="PF04024">
    <property type="entry name" value="PspC"/>
    <property type="match status" value="1"/>
</dbReference>
<evidence type="ECO:0000259" key="3">
    <source>
        <dbReference type="Pfam" id="PF04024"/>
    </source>
</evidence>
<dbReference type="KEGG" id="msf:IT882_02985"/>
<gene>
    <name evidence="4" type="ORF">IT882_02985</name>
</gene>
<feature type="compositionally biased region" description="Pro residues" evidence="1">
    <location>
        <begin position="11"/>
        <end position="21"/>
    </location>
</feature>
<accession>A0A7S8MYL8</accession>
<dbReference type="AlphaFoldDB" id="A0A7S8MYL8"/>
<feature type="transmembrane region" description="Helical" evidence="2">
    <location>
        <begin position="60"/>
        <end position="87"/>
    </location>
</feature>
<organism evidence="4 5">
    <name type="scientific">Microbacterium schleiferi</name>
    <dbReference type="NCBI Taxonomy" id="69362"/>
    <lineage>
        <taxon>Bacteria</taxon>
        <taxon>Bacillati</taxon>
        <taxon>Actinomycetota</taxon>
        <taxon>Actinomycetes</taxon>
        <taxon>Micrococcales</taxon>
        <taxon>Microbacteriaceae</taxon>
        <taxon>Microbacterium</taxon>
    </lineage>
</organism>
<evidence type="ECO:0000256" key="2">
    <source>
        <dbReference type="SAM" id="Phobius"/>
    </source>
</evidence>
<name>A0A7S8MYL8_9MICO</name>
<feature type="transmembrane region" description="Helical" evidence="2">
    <location>
        <begin position="140"/>
        <end position="158"/>
    </location>
</feature>
<feature type="region of interest" description="Disordered" evidence="1">
    <location>
        <begin position="166"/>
        <end position="269"/>
    </location>
</feature>
<evidence type="ECO:0000256" key="1">
    <source>
        <dbReference type="SAM" id="MobiDB-lite"/>
    </source>
</evidence>
<dbReference type="Proteomes" id="UP000594480">
    <property type="component" value="Chromosome"/>
</dbReference>